<reference evidence="1 2" key="1">
    <citation type="submission" date="2019-01" db="EMBL/GenBank/DDBJ databases">
        <title>Chengkuizengella sp. nov., isolated from deep-sea sediment of East Pacific Ocean.</title>
        <authorList>
            <person name="Yang J."/>
            <person name="Lai Q."/>
            <person name="Shao Z."/>
        </authorList>
    </citation>
    <scope>NUCLEOTIDE SEQUENCE [LARGE SCALE GENOMIC DNA]</scope>
    <source>
        <strain evidence="1 2">YPA3-1-1</strain>
    </source>
</reference>
<name>A0A6N9Q0Y9_9BACL</name>
<evidence type="ECO:0000313" key="1">
    <source>
        <dbReference type="EMBL" id="NBI28615.1"/>
    </source>
</evidence>
<proteinExistence type="predicted"/>
<protein>
    <submittedName>
        <fullName evidence="1">Uncharacterized protein</fullName>
    </submittedName>
</protein>
<sequence>MEDLFHSISKRLTFDDLSILSILYDYDIDSRFKAFKKRDLRNEVVKRRVKEQGSGDFTEANFRKSIYRLEAVRFIEIVYGEKEHKIYMTKYGLSAIRQSLKGVG</sequence>
<dbReference type="RefSeq" id="WP_160645409.1">
    <property type="nucleotide sequence ID" value="NZ_SIJB01000016.1"/>
</dbReference>
<evidence type="ECO:0000313" key="2">
    <source>
        <dbReference type="Proteomes" id="UP000448943"/>
    </source>
</evidence>
<dbReference type="InterPro" id="IPR036388">
    <property type="entry name" value="WH-like_DNA-bd_sf"/>
</dbReference>
<dbReference type="Gene3D" id="1.10.10.10">
    <property type="entry name" value="Winged helix-like DNA-binding domain superfamily/Winged helix DNA-binding domain"/>
    <property type="match status" value="1"/>
</dbReference>
<dbReference type="EMBL" id="SIJB01000016">
    <property type="protein sequence ID" value="NBI28615.1"/>
    <property type="molecule type" value="Genomic_DNA"/>
</dbReference>
<dbReference type="OrthoDB" id="2913298at2"/>
<keyword evidence="2" id="KW-1185">Reference proteome</keyword>
<dbReference type="Proteomes" id="UP000448943">
    <property type="component" value="Unassembled WGS sequence"/>
</dbReference>
<comment type="caution">
    <text evidence="1">The sequence shown here is derived from an EMBL/GenBank/DDBJ whole genome shotgun (WGS) entry which is preliminary data.</text>
</comment>
<accession>A0A6N9Q0Y9</accession>
<organism evidence="1 2">
    <name type="scientific">Chengkuizengella marina</name>
    <dbReference type="NCBI Taxonomy" id="2507566"/>
    <lineage>
        <taxon>Bacteria</taxon>
        <taxon>Bacillati</taxon>
        <taxon>Bacillota</taxon>
        <taxon>Bacilli</taxon>
        <taxon>Bacillales</taxon>
        <taxon>Paenibacillaceae</taxon>
        <taxon>Chengkuizengella</taxon>
    </lineage>
</organism>
<gene>
    <name evidence="1" type="ORF">ERL59_06570</name>
</gene>
<dbReference type="AlphaFoldDB" id="A0A6N9Q0Y9"/>